<name>A0AAV1LIG2_9NEOP</name>
<dbReference type="PANTHER" id="PTHR33327">
    <property type="entry name" value="ENDONUCLEASE"/>
    <property type="match status" value="1"/>
</dbReference>
<proteinExistence type="predicted"/>
<dbReference type="Gene3D" id="3.10.10.10">
    <property type="entry name" value="HIV Type 1 Reverse Transcriptase, subunit A, domain 1"/>
    <property type="match status" value="1"/>
</dbReference>
<dbReference type="AlphaFoldDB" id="A0AAV1LIG2"/>
<protein>
    <submittedName>
        <fullName evidence="1">Uncharacterized protein</fullName>
    </submittedName>
</protein>
<keyword evidence="2" id="KW-1185">Reference proteome</keyword>
<dbReference type="EMBL" id="CAVLGL010000091">
    <property type="protein sequence ID" value="CAK1595178.1"/>
    <property type="molecule type" value="Genomic_DNA"/>
</dbReference>
<dbReference type="InterPro" id="IPR043502">
    <property type="entry name" value="DNA/RNA_pol_sf"/>
</dbReference>
<organism evidence="1 2">
    <name type="scientific">Parnassius mnemosyne</name>
    <name type="common">clouded apollo</name>
    <dbReference type="NCBI Taxonomy" id="213953"/>
    <lineage>
        <taxon>Eukaryota</taxon>
        <taxon>Metazoa</taxon>
        <taxon>Ecdysozoa</taxon>
        <taxon>Arthropoda</taxon>
        <taxon>Hexapoda</taxon>
        <taxon>Insecta</taxon>
        <taxon>Pterygota</taxon>
        <taxon>Neoptera</taxon>
        <taxon>Endopterygota</taxon>
        <taxon>Lepidoptera</taxon>
        <taxon>Glossata</taxon>
        <taxon>Ditrysia</taxon>
        <taxon>Papilionoidea</taxon>
        <taxon>Papilionidae</taxon>
        <taxon>Parnassiinae</taxon>
        <taxon>Parnassini</taxon>
        <taxon>Parnassius</taxon>
        <taxon>Driopa</taxon>
    </lineage>
</organism>
<dbReference type="PANTHER" id="PTHR33327:SF3">
    <property type="entry name" value="RNA-DIRECTED DNA POLYMERASE"/>
    <property type="match status" value="1"/>
</dbReference>
<dbReference type="SUPFAM" id="SSF56672">
    <property type="entry name" value="DNA/RNA polymerases"/>
    <property type="match status" value="1"/>
</dbReference>
<evidence type="ECO:0000313" key="1">
    <source>
        <dbReference type="EMBL" id="CAK1595178.1"/>
    </source>
</evidence>
<reference evidence="1 2" key="1">
    <citation type="submission" date="2023-11" db="EMBL/GenBank/DDBJ databases">
        <authorList>
            <person name="Hedman E."/>
            <person name="Englund M."/>
            <person name="Stromberg M."/>
            <person name="Nyberg Akerstrom W."/>
            <person name="Nylinder S."/>
            <person name="Jareborg N."/>
            <person name="Kallberg Y."/>
            <person name="Kronander E."/>
        </authorList>
    </citation>
    <scope>NUCLEOTIDE SEQUENCE [LARGE SCALE GENOMIC DNA]</scope>
</reference>
<accession>A0AAV1LIG2</accession>
<gene>
    <name evidence="1" type="ORF">PARMNEM_LOCUS14692</name>
</gene>
<dbReference type="Proteomes" id="UP001314205">
    <property type="component" value="Unassembled WGS sequence"/>
</dbReference>
<comment type="caution">
    <text evidence="1">The sequence shown here is derived from an EMBL/GenBank/DDBJ whole genome shotgun (WGS) entry which is preliminary data.</text>
</comment>
<evidence type="ECO:0000313" key="2">
    <source>
        <dbReference type="Proteomes" id="UP001314205"/>
    </source>
</evidence>
<sequence>MVNAQLEKQDIEQISDLLYNSPATDQYNSLKDRLISAYEESDSRQLQKLLSEIELGDQKPTQLLRRMRTLAQDKVPDSTLRLMRILEEYPGITRITSMKLTPKHDVEHFIETNGPPLHCRARPIAPHRYKQVRKEFENMIEQGICRQSKSPWSSPLHVVPKKNGELRVFEDYRRLNSITTPDRYPIP</sequence>
<dbReference type="GO" id="GO:0071897">
    <property type="term" value="P:DNA biosynthetic process"/>
    <property type="evidence" value="ECO:0007669"/>
    <property type="project" value="UniProtKB-ARBA"/>
</dbReference>